<feature type="domain" description="Aminotransferase class V" evidence="8">
    <location>
        <begin position="3"/>
        <end position="365"/>
    </location>
</feature>
<keyword evidence="5" id="KW-0408">Iron</keyword>
<sequence length="382" mass="41914">MNIYLDNAATTKPSSEVINAICDSMNNFYANASSLHKLGMECDKKINECREEIAKTINCSKDEIYFTSGGSEGNNFILKGLAKKDLHVITTNFEHSSIKNTVQFLENNGVKVTYIPVDSNGFIDIDNLKSAINKDTVLVSIMYVNNEVGTIQNLEEIGKVIKEISSRAKFHVDAVQGYGKLPINVSSMKIDALTVSAHKINGPKGIGFCYIGKGITPIPNIIGGAQEKGLRAGTENLPGIVGLTIAAKDKINHLKENYKKVEELKNYMINKLSDIDNIKINSPMDEGFSPYILNVSFAKIRGEVLLHFLSEENIFVSTGSACTSKSKGGVVGSHVLEAMCLTKSDVEGAIRFSFSPDNTKEEIDKTIEILKKGLLLLRRIKR</sequence>
<comment type="similarity">
    <text evidence="2">Belongs to the class-V pyridoxal-phosphate-dependent aminotransferase family. NifS/IscS subfamily.</text>
</comment>
<evidence type="ECO:0000259" key="8">
    <source>
        <dbReference type="Pfam" id="PF00266"/>
    </source>
</evidence>
<dbReference type="Proteomes" id="UP000627781">
    <property type="component" value="Unassembled WGS sequence"/>
</dbReference>
<evidence type="ECO:0000256" key="4">
    <source>
        <dbReference type="ARBA" id="ARBA00022898"/>
    </source>
</evidence>
<dbReference type="PROSITE" id="PS00595">
    <property type="entry name" value="AA_TRANSFER_CLASS_5"/>
    <property type="match status" value="1"/>
</dbReference>
<comment type="caution">
    <text evidence="9">The sequence shown here is derived from an EMBL/GenBank/DDBJ whole genome shotgun (WGS) entry which is preliminary data.</text>
</comment>
<proteinExistence type="inferred from homology"/>
<protein>
    <submittedName>
        <fullName evidence="9">Cysteine desulfurase</fullName>
    </submittedName>
</protein>
<dbReference type="SUPFAM" id="SSF53383">
    <property type="entry name" value="PLP-dependent transferases"/>
    <property type="match status" value="1"/>
</dbReference>
<reference evidence="9 10" key="1">
    <citation type="submission" date="2020-08" db="EMBL/GenBank/DDBJ databases">
        <title>A Genomic Blueprint of the Chicken Gut Microbiome.</title>
        <authorList>
            <person name="Gilroy R."/>
            <person name="Ravi A."/>
            <person name="Getino M."/>
            <person name="Pursley I."/>
            <person name="Horton D.L."/>
            <person name="Alikhan N.-F."/>
            <person name="Baker D."/>
            <person name="Gharbi K."/>
            <person name="Hall N."/>
            <person name="Watson M."/>
            <person name="Adriaenssens E.M."/>
            <person name="Foster-Nyarko E."/>
            <person name="Jarju S."/>
            <person name="Secka A."/>
            <person name="Antonio M."/>
            <person name="Oren A."/>
            <person name="Chaudhuri R."/>
            <person name="La Ragione R.M."/>
            <person name="Hildebrand F."/>
            <person name="Pallen M.J."/>
        </authorList>
    </citation>
    <scope>NUCLEOTIDE SEQUENCE [LARGE SCALE GENOMIC DNA]</scope>
    <source>
        <strain evidence="9 10">Sa3CVN1</strain>
    </source>
</reference>
<gene>
    <name evidence="9" type="ORF">H9661_16945</name>
</gene>
<keyword evidence="6" id="KW-0411">Iron-sulfur</keyword>
<dbReference type="PANTHER" id="PTHR11601">
    <property type="entry name" value="CYSTEINE DESULFURYLASE FAMILY MEMBER"/>
    <property type="match status" value="1"/>
</dbReference>
<dbReference type="PANTHER" id="PTHR11601:SF50">
    <property type="entry name" value="CYSTEINE DESULFURASE ISCS 2-RELATED"/>
    <property type="match status" value="1"/>
</dbReference>
<dbReference type="PIRSF" id="PIRSF005572">
    <property type="entry name" value="NifS"/>
    <property type="match status" value="1"/>
</dbReference>
<dbReference type="NCBIfam" id="NF002806">
    <property type="entry name" value="PRK02948.1"/>
    <property type="match status" value="1"/>
</dbReference>
<dbReference type="InterPro" id="IPR016454">
    <property type="entry name" value="Cysteine_dSase"/>
</dbReference>
<dbReference type="Pfam" id="PF00266">
    <property type="entry name" value="Aminotran_5"/>
    <property type="match status" value="1"/>
</dbReference>
<evidence type="ECO:0000256" key="1">
    <source>
        <dbReference type="ARBA" id="ARBA00001933"/>
    </source>
</evidence>
<dbReference type="Gene3D" id="3.90.1150.10">
    <property type="entry name" value="Aspartate Aminotransferase, domain 1"/>
    <property type="match status" value="1"/>
</dbReference>
<dbReference type="Gene3D" id="3.40.640.10">
    <property type="entry name" value="Type I PLP-dependent aspartate aminotransferase-like (Major domain)"/>
    <property type="match status" value="1"/>
</dbReference>
<keyword evidence="3" id="KW-0479">Metal-binding</keyword>
<accession>A0ABR8PY26</accession>
<comment type="cofactor">
    <cofactor evidence="1 7">
        <name>pyridoxal 5'-phosphate</name>
        <dbReference type="ChEBI" id="CHEBI:597326"/>
    </cofactor>
</comment>
<evidence type="ECO:0000313" key="10">
    <source>
        <dbReference type="Proteomes" id="UP000627781"/>
    </source>
</evidence>
<dbReference type="InterPro" id="IPR015422">
    <property type="entry name" value="PyrdxlP-dep_Trfase_small"/>
</dbReference>
<evidence type="ECO:0000256" key="3">
    <source>
        <dbReference type="ARBA" id="ARBA00022723"/>
    </source>
</evidence>
<evidence type="ECO:0000313" key="9">
    <source>
        <dbReference type="EMBL" id="MBD7913042.1"/>
    </source>
</evidence>
<dbReference type="EMBL" id="JACSRA010000033">
    <property type="protein sequence ID" value="MBD7913042.1"/>
    <property type="molecule type" value="Genomic_DNA"/>
</dbReference>
<dbReference type="RefSeq" id="WP_143318138.1">
    <property type="nucleotide sequence ID" value="NZ_JACSRA010000033.1"/>
</dbReference>
<name>A0ABR8PY26_9CLOT</name>
<evidence type="ECO:0000256" key="6">
    <source>
        <dbReference type="ARBA" id="ARBA00023014"/>
    </source>
</evidence>
<evidence type="ECO:0000256" key="2">
    <source>
        <dbReference type="ARBA" id="ARBA00006490"/>
    </source>
</evidence>
<dbReference type="InterPro" id="IPR015424">
    <property type="entry name" value="PyrdxlP-dep_Trfase"/>
</dbReference>
<dbReference type="Gene3D" id="1.10.260.50">
    <property type="match status" value="1"/>
</dbReference>
<dbReference type="InterPro" id="IPR000192">
    <property type="entry name" value="Aminotrans_V_dom"/>
</dbReference>
<dbReference type="InterPro" id="IPR020578">
    <property type="entry name" value="Aminotrans_V_PyrdxlP_BS"/>
</dbReference>
<keyword evidence="10" id="KW-1185">Reference proteome</keyword>
<organism evidence="9 10">
    <name type="scientific">Clostridium cibarium</name>
    <dbReference type="NCBI Taxonomy" id="2762247"/>
    <lineage>
        <taxon>Bacteria</taxon>
        <taxon>Bacillati</taxon>
        <taxon>Bacillota</taxon>
        <taxon>Clostridia</taxon>
        <taxon>Eubacteriales</taxon>
        <taxon>Clostridiaceae</taxon>
        <taxon>Clostridium</taxon>
    </lineage>
</organism>
<evidence type="ECO:0000256" key="7">
    <source>
        <dbReference type="RuleBase" id="RU004504"/>
    </source>
</evidence>
<keyword evidence="4" id="KW-0663">Pyridoxal phosphate</keyword>
<dbReference type="InterPro" id="IPR015421">
    <property type="entry name" value="PyrdxlP-dep_Trfase_major"/>
</dbReference>
<evidence type="ECO:0000256" key="5">
    <source>
        <dbReference type="ARBA" id="ARBA00023004"/>
    </source>
</evidence>